<dbReference type="OrthoDB" id="504962at2"/>
<dbReference type="EMBL" id="CP041217">
    <property type="protein sequence ID" value="QDH20311.1"/>
    <property type="molecule type" value="Genomic_DNA"/>
</dbReference>
<sequence length="257" mass="27860">MSVVQADGTVRPLKAFSKPVTLRLRADGNSPQKPDGIYAIAENGSLEYMGGTQTDSGWTAQVDRSGRYGLLRYDKSFDDVPASYWAHEAIRRMAARQIVQGFDGASFAPKRDVTRAEFAALIARALDLDSAKPNPFRDIDARRAYAPAIAAVFEAGIAGGRSRDTFGPEDTLSREEMAVMLMNAYRFRAGREASSAGKRADFKDVDDVGKWAQESVSAAKNLGLMQGRGGDRFMPQATVSRAETAQAVSLLLDKTAP</sequence>
<dbReference type="InterPro" id="IPR001119">
    <property type="entry name" value="SLH_dom"/>
</dbReference>
<evidence type="ECO:0000313" key="2">
    <source>
        <dbReference type="EMBL" id="QDH20311.1"/>
    </source>
</evidence>
<keyword evidence="3" id="KW-1185">Reference proteome</keyword>
<evidence type="ECO:0000259" key="1">
    <source>
        <dbReference type="PROSITE" id="PS51272"/>
    </source>
</evidence>
<reference evidence="2 3" key="1">
    <citation type="submission" date="2019-06" db="EMBL/GenBank/DDBJ databases">
        <title>Saccharibacillus brassicae sp. nov., an endophytic bacterium isolated from Chinese cabbage seeds (Brassica pekinensis).</title>
        <authorList>
            <person name="Jiang L."/>
            <person name="Lee J."/>
            <person name="Kim S.W."/>
        </authorList>
    </citation>
    <scope>NUCLEOTIDE SEQUENCE [LARGE SCALE GENOMIC DNA]</scope>
    <source>
        <strain evidence="3">KCTC 43072 / ATSA2</strain>
    </source>
</reference>
<evidence type="ECO:0000313" key="3">
    <source>
        <dbReference type="Proteomes" id="UP000316968"/>
    </source>
</evidence>
<gene>
    <name evidence="2" type="ORF">FFV09_05215</name>
</gene>
<dbReference type="InterPro" id="IPR051465">
    <property type="entry name" value="Cell_Envelope_Struct_Comp"/>
</dbReference>
<dbReference type="Proteomes" id="UP000316968">
    <property type="component" value="Chromosome"/>
</dbReference>
<feature type="domain" description="SLH" evidence="1">
    <location>
        <begin position="199"/>
        <end position="257"/>
    </location>
</feature>
<dbReference type="RefSeq" id="WP_141446717.1">
    <property type="nucleotide sequence ID" value="NZ_CP041217.1"/>
</dbReference>
<dbReference type="PROSITE" id="PS51272">
    <property type="entry name" value="SLH"/>
    <property type="match status" value="3"/>
</dbReference>
<proteinExistence type="predicted"/>
<dbReference type="AlphaFoldDB" id="A0A4Y6UVE1"/>
<organism evidence="2 3">
    <name type="scientific">Saccharibacillus brassicae</name>
    <dbReference type="NCBI Taxonomy" id="2583377"/>
    <lineage>
        <taxon>Bacteria</taxon>
        <taxon>Bacillati</taxon>
        <taxon>Bacillota</taxon>
        <taxon>Bacilli</taxon>
        <taxon>Bacillales</taxon>
        <taxon>Paenibacillaceae</taxon>
        <taxon>Saccharibacillus</taxon>
    </lineage>
</organism>
<protein>
    <submittedName>
        <fullName evidence="2">S-layer homology domain-containing protein</fullName>
    </submittedName>
</protein>
<feature type="domain" description="SLH" evidence="1">
    <location>
        <begin position="137"/>
        <end position="195"/>
    </location>
</feature>
<dbReference type="PANTHER" id="PTHR43308">
    <property type="entry name" value="OUTER MEMBRANE PROTEIN ALPHA-RELATED"/>
    <property type="match status" value="1"/>
</dbReference>
<feature type="domain" description="SLH" evidence="1">
    <location>
        <begin position="73"/>
        <end position="136"/>
    </location>
</feature>
<dbReference type="KEGG" id="saca:FFV09_05215"/>
<accession>A0A4Y6UVE1</accession>
<dbReference type="Pfam" id="PF00395">
    <property type="entry name" value="SLH"/>
    <property type="match status" value="3"/>
</dbReference>
<name>A0A4Y6UVE1_SACBS</name>